<feature type="region of interest" description="Disordered" evidence="1">
    <location>
        <begin position="42"/>
        <end position="69"/>
    </location>
</feature>
<evidence type="ECO:0000313" key="2">
    <source>
        <dbReference type="EMBL" id="KAG8184830.1"/>
    </source>
</evidence>
<keyword evidence="3" id="KW-1185">Reference proteome</keyword>
<feature type="compositionally biased region" description="Polar residues" evidence="1">
    <location>
        <begin position="89"/>
        <end position="103"/>
    </location>
</feature>
<accession>A0AAV6UK65</accession>
<feature type="region of interest" description="Disordered" evidence="1">
    <location>
        <begin position="89"/>
        <end position="129"/>
    </location>
</feature>
<dbReference type="EMBL" id="JAFNEN010000359">
    <property type="protein sequence ID" value="KAG8184830.1"/>
    <property type="molecule type" value="Genomic_DNA"/>
</dbReference>
<proteinExistence type="predicted"/>
<dbReference type="Proteomes" id="UP000827092">
    <property type="component" value="Unassembled WGS sequence"/>
</dbReference>
<reference evidence="2 3" key="1">
    <citation type="journal article" date="2022" name="Nat. Ecol. Evol.">
        <title>A masculinizing supergene underlies an exaggerated male reproductive morph in a spider.</title>
        <authorList>
            <person name="Hendrickx F."/>
            <person name="De Corte Z."/>
            <person name="Sonet G."/>
            <person name="Van Belleghem S.M."/>
            <person name="Kostlbacher S."/>
            <person name="Vangestel C."/>
        </authorList>
    </citation>
    <scope>NUCLEOTIDE SEQUENCE [LARGE SCALE GENOMIC DNA]</scope>
    <source>
        <strain evidence="2">W744_W776</strain>
    </source>
</reference>
<evidence type="ECO:0000313" key="3">
    <source>
        <dbReference type="Proteomes" id="UP000827092"/>
    </source>
</evidence>
<dbReference type="AlphaFoldDB" id="A0AAV6UK65"/>
<sequence>MDETDVNAQWQAMRSKFLSGQPERTDEDREKLAEFLRTHVLSNLPPNDRPQAVAVETVPDPPPMETDDEPQAVANIPVSNKFQALAESNGLSSDAQFPTTGTATPEGGMLGCPVPGGKHGCPDGQEDQA</sequence>
<comment type="caution">
    <text evidence="2">The sequence shown here is derived from an EMBL/GenBank/DDBJ whole genome shotgun (WGS) entry which is preliminary data.</text>
</comment>
<organism evidence="2 3">
    <name type="scientific">Oedothorax gibbosus</name>
    <dbReference type="NCBI Taxonomy" id="931172"/>
    <lineage>
        <taxon>Eukaryota</taxon>
        <taxon>Metazoa</taxon>
        <taxon>Ecdysozoa</taxon>
        <taxon>Arthropoda</taxon>
        <taxon>Chelicerata</taxon>
        <taxon>Arachnida</taxon>
        <taxon>Araneae</taxon>
        <taxon>Araneomorphae</taxon>
        <taxon>Entelegynae</taxon>
        <taxon>Araneoidea</taxon>
        <taxon>Linyphiidae</taxon>
        <taxon>Erigoninae</taxon>
        <taxon>Oedothorax</taxon>
    </lineage>
</organism>
<gene>
    <name evidence="2" type="ORF">JTE90_004927</name>
</gene>
<protein>
    <submittedName>
        <fullName evidence="2">Uncharacterized protein</fullName>
    </submittedName>
</protein>
<name>A0AAV6UK65_9ARAC</name>
<evidence type="ECO:0000256" key="1">
    <source>
        <dbReference type="SAM" id="MobiDB-lite"/>
    </source>
</evidence>